<proteinExistence type="predicted"/>
<accession>A0A9N9RP09</accession>
<dbReference type="Proteomes" id="UP001153620">
    <property type="component" value="Chromosome 1"/>
</dbReference>
<evidence type="ECO:0000313" key="2">
    <source>
        <dbReference type="Proteomes" id="UP001153620"/>
    </source>
</evidence>
<organism evidence="1 2">
    <name type="scientific">Chironomus riparius</name>
    <dbReference type="NCBI Taxonomy" id="315576"/>
    <lineage>
        <taxon>Eukaryota</taxon>
        <taxon>Metazoa</taxon>
        <taxon>Ecdysozoa</taxon>
        <taxon>Arthropoda</taxon>
        <taxon>Hexapoda</taxon>
        <taxon>Insecta</taxon>
        <taxon>Pterygota</taxon>
        <taxon>Neoptera</taxon>
        <taxon>Endopterygota</taxon>
        <taxon>Diptera</taxon>
        <taxon>Nematocera</taxon>
        <taxon>Chironomoidea</taxon>
        <taxon>Chironomidae</taxon>
        <taxon>Chironominae</taxon>
        <taxon>Chironomus</taxon>
    </lineage>
</organism>
<reference evidence="1" key="1">
    <citation type="submission" date="2022-01" db="EMBL/GenBank/DDBJ databases">
        <authorList>
            <person name="King R."/>
        </authorList>
    </citation>
    <scope>NUCLEOTIDE SEQUENCE</scope>
</reference>
<protein>
    <submittedName>
        <fullName evidence="1">Uncharacterized protein</fullName>
    </submittedName>
</protein>
<sequence>MQSKSDSKLIKVSSELKNKSEITTVIKGKQIPSTKVPTIMAVPQFLFILCIRRFSQNVPT</sequence>
<gene>
    <name evidence="1" type="ORF">CHIRRI_LOCUS3219</name>
</gene>
<evidence type="ECO:0000313" key="1">
    <source>
        <dbReference type="EMBL" id="CAG9800269.1"/>
    </source>
</evidence>
<name>A0A9N9RP09_9DIPT</name>
<dbReference type="EMBL" id="OU895877">
    <property type="protein sequence ID" value="CAG9800269.1"/>
    <property type="molecule type" value="Genomic_DNA"/>
</dbReference>
<keyword evidence="2" id="KW-1185">Reference proteome</keyword>
<dbReference type="AlphaFoldDB" id="A0A9N9RP09"/>
<reference evidence="1" key="2">
    <citation type="submission" date="2022-10" db="EMBL/GenBank/DDBJ databases">
        <authorList>
            <consortium name="ENA_rothamsted_submissions"/>
            <consortium name="culmorum"/>
            <person name="King R."/>
        </authorList>
    </citation>
    <scope>NUCLEOTIDE SEQUENCE</scope>
</reference>